<gene>
    <name evidence="2" type="ORF">SAMN05444583_12426</name>
</gene>
<name>A0A1H7W0K2_9NOCA</name>
<protein>
    <recommendedName>
        <fullName evidence="4">DUF998 domain-containing protein</fullName>
    </recommendedName>
</protein>
<feature type="transmembrane region" description="Helical" evidence="1">
    <location>
        <begin position="58"/>
        <end position="82"/>
    </location>
</feature>
<evidence type="ECO:0008006" key="4">
    <source>
        <dbReference type="Google" id="ProtNLM"/>
    </source>
</evidence>
<feature type="transmembrane region" description="Helical" evidence="1">
    <location>
        <begin position="140"/>
        <end position="160"/>
    </location>
</feature>
<evidence type="ECO:0000313" key="3">
    <source>
        <dbReference type="Proteomes" id="UP000198677"/>
    </source>
</evidence>
<feature type="transmembrane region" description="Helical" evidence="1">
    <location>
        <begin position="89"/>
        <end position="107"/>
    </location>
</feature>
<dbReference type="RefSeq" id="WP_245816401.1">
    <property type="nucleotide sequence ID" value="NZ_FOAW01000024.1"/>
</dbReference>
<feature type="transmembrane region" description="Helical" evidence="1">
    <location>
        <begin position="17"/>
        <end position="38"/>
    </location>
</feature>
<keyword evidence="1" id="KW-1133">Transmembrane helix</keyword>
<feature type="transmembrane region" description="Helical" evidence="1">
    <location>
        <begin position="210"/>
        <end position="227"/>
    </location>
</feature>
<dbReference type="InterPro" id="IPR009339">
    <property type="entry name" value="DUF998"/>
</dbReference>
<feature type="transmembrane region" description="Helical" evidence="1">
    <location>
        <begin position="172"/>
        <end position="190"/>
    </location>
</feature>
<accession>A0A1H7W0K2</accession>
<proteinExistence type="predicted"/>
<evidence type="ECO:0000313" key="2">
    <source>
        <dbReference type="EMBL" id="SEM15026.1"/>
    </source>
</evidence>
<dbReference type="Proteomes" id="UP000198677">
    <property type="component" value="Unassembled WGS sequence"/>
</dbReference>
<dbReference type="EMBL" id="FOAW01000024">
    <property type="protein sequence ID" value="SEM15026.1"/>
    <property type="molecule type" value="Genomic_DNA"/>
</dbReference>
<dbReference type="AlphaFoldDB" id="A0A1H7W0K2"/>
<dbReference type="Pfam" id="PF06197">
    <property type="entry name" value="DUF998"/>
    <property type="match status" value="1"/>
</dbReference>
<evidence type="ECO:0000256" key="1">
    <source>
        <dbReference type="SAM" id="Phobius"/>
    </source>
</evidence>
<reference evidence="3" key="1">
    <citation type="submission" date="2016-10" db="EMBL/GenBank/DDBJ databases">
        <authorList>
            <person name="Varghese N."/>
            <person name="Submissions S."/>
        </authorList>
    </citation>
    <scope>NUCLEOTIDE SEQUENCE [LARGE SCALE GENOMIC DNA]</scope>
    <source>
        <strain evidence="3">DSM 44675</strain>
    </source>
</reference>
<sequence>MTDTDTAPDTQRWVRRILIGLLALGAVLYSSWMLEWVLPTGLDPSRAYVSELAALDQPYGFLFRTGDLLTGIVLATAAGFGLALRPRRLLTTIGWVGLAVFAVSTFLDSRMPLACSAHGSSECASREEAGLLHAVRSLHAITSSAAATAAAVSVFAFILAAYRYGWPRPLRWYGLGVVGLYTVGTVWTLFAVDMDGRGDEVWLLGYAQRLQLIAVTGWIVFAALIAAQEGRRGST</sequence>
<keyword evidence="3" id="KW-1185">Reference proteome</keyword>
<organism evidence="2 3">
    <name type="scientific">Rhodococcus maanshanensis</name>
    <dbReference type="NCBI Taxonomy" id="183556"/>
    <lineage>
        <taxon>Bacteria</taxon>
        <taxon>Bacillati</taxon>
        <taxon>Actinomycetota</taxon>
        <taxon>Actinomycetes</taxon>
        <taxon>Mycobacteriales</taxon>
        <taxon>Nocardiaceae</taxon>
        <taxon>Rhodococcus</taxon>
    </lineage>
</organism>
<keyword evidence="1" id="KW-0812">Transmembrane</keyword>
<keyword evidence="1" id="KW-0472">Membrane</keyword>